<protein>
    <submittedName>
        <fullName evidence="2 3">Uncharacterized protein</fullName>
    </submittedName>
</protein>
<dbReference type="OrthoDB" id="7763457at2759"/>
<keyword evidence="1" id="KW-0732">Signal</keyword>
<evidence type="ECO:0000313" key="2">
    <source>
        <dbReference type="EMBL" id="EDS34940.1"/>
    </source>
</evidence>
<dbReference type="HOGENOM" id="CLU_974042_0_0_1"/>
<reference evidence="3" key="2">
    <citation type="submission" date="2020-05" db="UniProtKB">
        <authorList>
            <consortium name="EnsemblMetazoa"/>
        </authorList>
    </citation>
    <scope>IDENTIFICATION</scope>
    <source>
        <strain evidence="3">JHB</strain>
    </source>
</reference>
<keyword evidence="4" id="KW-1185">Reference proteome</keyword>
<feature type="signal peptide" evidence="1">
    <location>
        <begin position="1"/>
        <end position="19"/>
    </location>
</feature>
<dbReference type="eggNOG" id="ENOG502R7W4">
    <property type="taxonomic scope" value="Eukaryota"/>
</dbReference>
<dbReference type="OMA" id="VENCMAQ"/>
<accession>B0WUG1</accession>
<evidence type="ECO:0000313" key="3">
    <source>
        <dbReference type="EnsemblMetazoa" id="CPIJ010760-PA"/>
    </source>
</evidence>
<name>B0WUG1_CULQU</name>
<dbReference type="Proteomes" id="UP000002320">
    <property type="component" value="Unassembled WGS sequence"/>
</dbReference>
<feature type="chain" id="PRO_5014566977" evidence="1">
    <location>
        <begin position="20"/>
        <end position="284"/>
    </location>
</feature>
<dbReference type="EMBL" id="DS232104">
    <property type="protein sequence ID" value="EDS34940.1"/>
    <property type="molecule type" value="Genomic_DNA"/>
</dbReference>
<evidence type="ECO:0000256" key="1">
    <source>
        <dbReference type="SAM" id="SignalP"/>
    </source>
</evidence>
<dbReference type="InParanoid" id="B0WUG1"/>
<evidence type="ECO:0000313" key="4">
    <source>
        <dbReference type="Proteomes" id="UP000002320"/>
    </source>
</evidence>
<gene>
    <name evidence="3" type="primary">6043353</name>
    <name evidence="2" type="ORF">CpipJ_CPIJ010760</name>
</gene>
<dbReference type="KEGG" id="cqu:CpipJ_CPIJ010760"/>
<proteinExistence type="predicted"/>
<dbReference type="EnsemblMetazoa" id="CPIJ010760-RA">
    <property type="protein sequence ID" value="CPIJ010760-PA"/>
    <property type="gene ID" value="CPIJ010760"/>
</dbReference>
<dbReference type="VEuPathDB" id="VectorBase:CPIJ010760"/>
<dbReference type="VEuPathDB" id="VectorBase:CQUJHB008243"/>
<dbReference type="AlphaFoldDB" id="B0WUG1"/>
<reference evidence="2" key="1">
    <citation type="submission" date="2007-03" db="EMBL/GenBank/DDBJ databases">
        <title>Annotation of Culex pipiens quinquefasciatus.</title>
        <authorList>
            <consortium name="The Broad Institute Genome Sequencing Platform"/>
            <person name="Atkinson P.W."/>
            <person name="Hemingway J."/>
            <person name="Christensen B.M."/>
            <person name="Higgs S."/>
            <person name="Kodira C."/>
            <person name="Hannick L."/>
            <person name="Megy K."/>
            <person name="O'Leary S."/>
            <person name="Pearson M."/>
            <person name="Haas B.J."/>
            <person name="Mauceli E."/>
            <person name="Wortman J.R."/>
            <person name="Lee N.H."/>
            <person name="Guigo R."/>
            <person name="Stanke M."/>
            <person name="Alvarado L."/>
            <person name="Amedeo P."/>
            <person name="Antoine C.H."/>
            <person name="Arensburger P."/>
            <person name="Bidwell S.L."/>
            <person name="Crawford M."/>
            <person name="Camaro F."/>
            <person name="Devon K."/>
            <person name="Engels R."/>
            <person name="Hammond M."/>
            <person name="Howarth C."/>
            <person name="Koehrsen M."/>
            <person name="Lawson D."/>
            <person name="Montgomery P."/>
            <person name="Nene V."/>
            <person name="Nusbaum C."/>
            <person name="Puiu D."/>
            <person name="Romero-Severson J."/>
            <person name="Severson D.W."/>
            <person name="Shumway M."/>
            <person name="Sisk P."/>
            <person name="Stolte C."/>
            <person name="Zeng Q."/>
            <person name="Eisenstadt E."/>
            <person name="Fraser-Liggett C."/>
            <person name="Strausberg R."/>
            <person name="Galagan J."/>
            <person name="Birren B."/>
            <person name="Collins F.H."/>
        </authorList>
    </citation>
    <scope>NUCLEOTIDE SEQUENCE [LARGE SCALE GENOMIC DNA]</scope>
    <source>
        <strain evidence="2">JHB</strain>
    </source>
</reference>
<sequence>MNRWLTLIFLVASIGGVFSLYSAISVGSSGLINMGTQLQLLGAVVNNYYNALNANRPLVNATFNDFGNYINKTYTTMNKTYGITQKQNMETLLMAVPYFNEAVWNGEKMTSGVIREDLNQMSYSLQKTIDTIFEFFQISTQTIIAYDQSFARDKCAAKNMTQMIAVPSSLSKLGPCLQQEINTVSAITPTIVATIKLLKNDLAAFNGLLNICQPTSTTCLDAFFSNAVTDLFSVITSLNMVFEYIGYVLYDANTRNQGCAALVNAEVMDNIQNLLATVTSCIMS</sequence>
<organism>
    <name type="scientific">Culex quinquefasciatus</name>
    <name type="common">Southern house mosquito</name>
    <name type="synonym">Culex pungens</name>
    <dbReference type="NCBI Taxonomy" id="7176"/>
    <lineage>
        <taxon>Eukaryota</taxon>
        <taxon>Metazoa</taxon>
        <taxon>Ecdysozoa</taxon>
        <taxon>Arthropoda</taxon>
        <taxon>Hexapoda</taxon>
        <taxon>Insecta</taxon>
        <taxon>Pterygota</taxon>
        <taxon>Neoptera</taxon>
        <taxon>Endopterygota</taxon>
        <taxon>Diptera</taxon>
        <taxon>Nematocera</taxon>
        <taxon>Culicoidea</taxon>
        <taxon>Culicidae</taxon>
        <taxon>Culicinae</taxon>
        <taxon>Culicini</taxon>
        <taxon>Culex</taxon>
        <taxon>Culex</taxon>
    </lineage>
</organism>